<organism evidence="1 2">
    <name type="scientific">Brevundimonas phage vB_BpoS-Domovoi</name>
    <dbReference type="NCBI Taxonomy" id="2948598"/>
    <lineage>
        <taxon>Viruses</taxon>
        <taxon>Duplodnaviria</taxon>
        <taxon>Heunggongvirae</taxon>
        <taxon>Uroviricota</taxon>
        <taxon>Caudoviricetes</taxon>
        <taxon>Jeanschmidtviridae</taxon>
        <taxon>Marchewkavirus</taxon>
        <taxon>Marchewkavirus domovoi</taxon>
    </lineage>
</organism>
<proteinExistence type="predicted"/>
<name>A0A9E7MQE8_9CAUD</name>
<keyword evidence="2" id="KW-1185">Reference proteome</keyword>
<protein>
    <submittedName>
        <fullName evidence="1">5'(3')-deoxyribonucleotidase</fullName>
    </submittedName>
</protein>
<evidence type="ECO:0000313" key="1">
    <source>
        <dbReference type="EMBL" id="USN14733.1"/>
    </source>
</evidence>
<gene>
    <name evidence="1" type="ORF">DOMOVOI_02590</name>
</gene>
<reference evidence="1 2" key="1">
    <citation type="submission" date="2022-05" db="EMBL/GenBank/DDBJ databases">
        <authorList>
            <person name="Friedrich I."/>
            <person name="Poehlein A."/>
            <person name="Schneider D."/>
            <person name="Hertel R."/>
            <person name="Daniel R."/>
        </authorList>
    </citation>
    <scope>NUCLEOTIDE SEQUENCE [LARGE SCALE GENOMIC DNA]</scope>
</reference>
<sequence length="230" mass="25149">MDFVVSLDLDGVEADYAAGMAALGYDVDPALGRDLNRSGTSHPLKREMYERIKGTEFYRNLPLQEGAVALYRAAARLMAASARLPVIVTAAPKFGATEDDYYLNPFWLGAAYQKRVWVETVLLPAVVQEEYSDAMVFATVKARIAIPDENFICTTSARKFEFMHRLHGVHQILVDDRIANVLAWAEAGGIGVFHRSSAESIAALEAIGAAGGPPDSFQRVGKGYLYTGEQ</sequence>
<accession>A0A9E7MQE8</accession>
<dbReference type="SUPFAM" id="SSF56784">
    <property type="entry name" value="HAD-like"/>
    <property type="match status" value="1"/>
</dbReference>
<dbReference type="InterPro" id="IPR036412">
    <property type="entry name" value="HAD-like_sf"/>
</dbReference>
<evidence type="ECO:0000313" key="2">
    <source>
        <dbReference type="Proteomes" id="UP001057221"/>
    </source>
</evidence>
<dbReference type="Proteomes" id="UP001057221">
    <property type="component" value="Segment"/>
</dbReference>
<dbReference type="EMBL" id="ON529855">
    <property type="protein sequence ID" value="USN14733.1"/>
    <property type="molecule type" value="Genomic_DNA"/>
</dbReference>